<dbReference type="Proteomes" id="UP000670947">
    <property type="component" value="Unassembled WGS sequence"/>
</dbReference>
<evidence type="ECO:0000313" key="1">
    <source>
        <dbReference type="EMBL" id="MBO7747987.1"/>
    </source>
</evidence>
<dbReference type="EMBL" id="JAGGDJ010000044">
    <property type="protein sequence ID" value="MBO7747987.1"/>
    <property type="molecule type" value="Genomic_DNA"/>
</dbReference>
<protein>
    <submittedName>
        <fullName evidence="1">Uncharacterized protein</fullName>
    </submittedName>
</protein>
<accession>A0ABS3WI65</accession>
<keyword evidence="2" id="KW-1185">Reference proteome</keyword>
<organism evidence="1 2">
    <name type="scientific">Paenibacillus artemisiicola</name>
    <dbReference type="NCBI Taxonomy" id="1172618"/>
    <lineage>
        <taxon>Bacteria</taxon>
        <taxon>Bacillati</taxon>
        <taxon>Bacillota</taxon>
        <taxon>Bacilli</taxon>
        <taxon>Bacillales</taxon>
        <taxon>Paenibacillaceae</taxon>
        <taxon>Paenibacillus</taxon>
    </lineage>
</organism>
<evidence type="ECO:0000313" key="2">
    <source>
        <dbReference type="Proteomes" id="UP000670947"/>
    </source>
</evidence>
<name>A0ABS3WI65_9BACL</name>
<reference evidence="1 2" key="1">
    <citation type="submission" date="2021-03" db="EMBL/GenBank/DDBJ databases">
        <title>Paenibacillus artemisicola MWE-103 whole genome sequence.</title>
        <authorList>
            <person name="Ham Y.J."/>
        </authorList>
    </citation>
    <scope>NUCLEOTIDE SEQUENCE [LARGE SCALE GENOMIC DNA]</scope>
    <source>
        <strain evidence="1 2">MWE-103</strain>
    </source>
</reference>
<proteinExistence type="predicted"/>
<gene>
    <name evidence="1" type="ORF">I8J29_27720</name>
</gene>
<comment type="caution">
    <text evidence="1">The sequence shown here is derived from an EMBL/GenBank/DDBJ whole genome shotgun (WGS) entry which is preliminary data.</text>
</comment>
<sequence>MPLNGVAPVLFAIHDGQRIAVYLCASAKGVTRAEEDFAEKTAAADVIAHGRYAAANALAVYDYASSRSAMGEDIRVAQAVQALAKHL</sequence>
<dbReference type="RefSeq" id="WP_208850598.1">
    <property type="nucleotide sequence ID" value="NZ_JAGGDJ010000044.1"/>
</dbReference>